<organism evidence="1">
    <name type="scientific">Arundo donax</name>
    <name type="common">Giant reed</name>
    <name type="synonym">Donax arundinaceus</name>
    <dbReference type="NCBI Taxonomy" id="35708"/>
    <lineage>
        <taxon>Eukaryota</taxon>
        <taxon>Viridiplantae</taxon>
        <taxon>Streptophyta</taxon>
        <taxon>Embryophyta</taxon>
        <taxon>Tracheophyta</taxon>
        <taxon>Spermatophyta</taxon>
        <taxon>Magnoliopsida</taxon>
        <taxon>Liliopsida</taxon>
        <taxon>Poales</taxon>
        <taxon>Poaceae</taxon>
        <taxon>PACMAD clade</taxon>
        <taxon>Arundinoideae</taxon>
        <taxon>Arundineae</taxon>
        <taxon>Arundo</taxon>
    </lineage>
</organism>
<name>A0A0A9FUH6_ARUDO</name>
<proteinExistence type="predicted"/>
<sequence>MNKTRPSPCPWNSCTLQKTSVLLKLVGTPGALTVPSLFLSGTRY</sequence>
<dbReference type="AlphaFoldDB" id="A0A0A9FUH6"/>
<reference evidence="1" key="2">
    <citation type="journal article" date="2015" name="Data Brief">
        <title>Shoot transcriptome of the giant reed, Arundo donax.</title>
        <authorList>
            <person name="Barrero R.A."/>
            <person name="Guerrero F.D."/>
            <person name="Moolhuijzen P."/>
            <person name="Goolsby J.A."/>
            <person name="Tidwell J."/>
            <person name="Bellgard S.E."/>
            <person name="Bellgard M.I."/>
        </authorList>
    </citation>
    <scope>NUCLEOTIDE SEQUENCE</scope>
    <source>
        <tissue evidence="1">Shoot tissue taken approximately 20 cm above the soil surface</tissue>
    </source>
</reference>
<reference evidence="1" key="1">
    <citation type="submission" date="2014-09" db="EMBL/GenBank/DDBJ databases">
        <authorList>
            <person name="Magalhaes I.L.F."/>
            <person name="Oliveira U."/>
            <person name="Santos F.R."/>
            <person name="Vidigal T.H.D.A."/>
            <person name="Brescovit A.D."/>
            <person name="Santos A.J."/>
        </authorList>
    </citation>
    <scope>NUCLEOTIDE SEQUENCE</scope>
    <source>
        <tissue evidence="1">Shoot tissue taken approximately 20 cm above the soil surface</tissue>
    </source>
</reference>
<dbReference type="EMBL" id="GBRH01181979">
    <property type="protein sequence ID" value="JAE15917.1"/>
    <property type="molecule type" value="Transcribed_RNA"/>
</dbReference>
<protein>
    <submittedName>
        <fullName evidence="1">Uncharacterized protein</fullName>
    </submittedName>
</protein>
<accession>A0A0A9FUH6</accession>
<evidence type="ECO:0000313" key="1">
    <source>
        <dbReference type="EMBL" id="JAE15917.1"/>
    </source>
</evidence>